<name>A0A8J7FJR3_9NEIS</name>
<sequence>MLLKYYAHQSGLTLIEVLVSTAVATLLLTAAATVGFSSLSLNRNTISSANSQYELQSVMNIVTKELRRAGYSKNQENAKTAGGLRNIWFSGGTGTTDHTCAVFRYDRTPGSPSQLEPPGNGSTETTDVRGIRLASGKLELLTSATAINGGCSVTGTWEPISGSAFTITSFKLSYPAPPSGVLMDGSKIVNEVTVTIAATGKNGATQSLSEVVQLRNQPYLN</sequence>
<evidence type="ECO:0000256" key="2">
    <source>
        <dbReference type="SAM" id="Phobius"/>
    </source>
</evidence>
<dbReference type="Proteomes" id="UP000604481">
    <property type="component" value="Unassembled WGS sequence"/>
</dbReference>
<proteinExistence type="predicted"/>
<dbReference type="AlphaFoldDB" id="A0A8J7FJR3"/>
<organism evidence="3 4">
    <name type="scientific">Chitinilyticum piscinae</name>
    <dbReference type="NCBI Taxonomy" id="2866724"/>
    <lineage>
        <taxon>Bacteria</taxon>
        <taxon>Pseudomonadati</taxon>
        <taxon>Pseudomonadota</taxon>
        <taxon>Betaproteobacteria</taxon>
        <taxon>Neisseriales</taxon>
        <taxon>Chitinibacteraceae</taxon>
        <taxon>Chitinilyticum</taxon>
    </lineage>
</organism>
<keyword evidence="4" id="KW-1185">Reference proteome</keyword>
<dbReference type="NCBIfam" id="TIGR02532">
    <property type="entry name" value="IV_pilin_GFxxxE"/>
    <property type="match status" value="1"/>
</dbReference>
<dbReference type="EMBL" id="JADFUA010000009">
    <property type="protein sequence ID" value="MBE9610443.1"/>
    <property type="molecule type" value="Genomic_DNA"/>
</dbReference>
<reference evidence="3 4" key="1">
    <citation type="submission" date="2020-10" db="EMBL/GenBank/DDBJ databases">
        <title>The genome sequence of Chitinilyticum litopenaei 4Y14.</title>
        <authorList>
            <person name="Liu Y."/>
        </authorList>
    </citation>
    <scope>NUCLEOTIDE SEQUENCE [LARGE SCALE GENOMIC DNA]</scope>
    <source>
        <strain evidence="3 4">4Y14</strain>
    </source>
</reference>
<comment type="caution">
    <text evidence="3">The sequence shown here is derived from an EMBL/GenBank/DDBJ whole genome shotgun (WGS) entry which is preliminary data.</text>
</comment>
<protein>
    <submittedName>
        <fullName evidence="3">Prepilin-type N-terminal cleavage/methylation domain-containing protein</fullName>
    </submittedName>
</protein>
<dbReference type="RefSeq" id="WP_194116988.1">
    <property type="nucleotide sequence ID" value="NZ_JADFUA010000009.1"/>
</dbReference>
<keyword evidence="2" id="KW-0472">Membrane</keyword>
<keyword evidence="2" id="KW-0812">Transmembrane</keyword>
<evidence type="ECO:0000313" key="4">
    <source>
        <dbReference type="Proteomes" id="UP000604481"/>
    </source>
</evidence>
<dbReference type="InterPro" id="IPR012902">
    <property type="entry name" value="N_methyl_site"/>
</dbReference>
<gene>
    <name evidence="3" type="ORF">INR99_13970</name>
</gene>
<dbReference type="Pfam" id="PF07963">
    <property type="entry name" value="N_methyl"/>
    <property type="match status" value="1"/>
</dbReference>
<dbReference type="PROSITE" id="PS00409">
    <property type="entry name" value="PROKAR_NTER_METHYL"/>
    <property type="match status" value="1"/>
</dbReference>
<keyword evidence="2" id="KW-1133">Transmembrane helix</keyword>
<accession>A0A8J7FJR3</accession>
<feature type="transmembrane region" description="Helical" evidence="2">
    <location>
        <begin position="12"/>
        <end position="36"/>
    </location>
</feature>
<feature type="region of interest" description="Disordered" evidence="1">
    <location>
        <begin position="107"/>
        <end position="127"/>
    </location>
</feature>
<evidence type="ECO:0000256" key="1">
    <source>
        <dbReference type="SAM" id="MobiDB-lite"/>
    </source>
</evidence>
<feature type="compositionally biased region" description="Polar residues" evidence="1">
    <location>
        <begin position="110"/>
        <end position="125"/>
    </location>
</feature>
<evidence type="ECO:0000313" key="3">
    <source>
        <dbReference type="EMBL" id="MBE9610443.1"/>
    </source>
</evidence>